<keyword evidence="3" id="KW-1185">Reference proteome</keyword>
<protein>
    <recommendedName>
        <fullName evidence="4">FecR protein domain-containing protein</fullName>
    </recommendedName>
</protein>
<name>A0A5K7XMN5_9BACT</name>
<reference evidence="3" key="1">
    <citation type="submission" date="2019-10" db="EMBL/GenBank/DDBJ databases">
        <title>Lacipirellula parvula gen. nov., sp. nov., representing a lineage of planctomycetes widespread in freshwater anoxic habitats, and description of the family Lacipirellulaceae.</title>
        <authorList>
            <person name="Dedysh S.N."/>
            <person name="Kulichevskaya I.S."/>
            <person name="Beletsky A.V."/>
            <person name="Rakitin A.L."/>
            <person name="Mardanov A.V."/>
            <person name="Ivanova A.A."/>
            <person name="Saltykova V.X."/>
            <person name="Rijpstra W.I.C."/>
            <person name="Sinninghe Damste J.S."/>
            <person name="Ravin N.V."/>
        </authorList>
    </citation>
    <scope>NUCLEOTIDE SEQUENCE [LARGE SCALE GENOMIC DNA]</scope>
    <source>
        <strain evidence="3">PX69</strain>
    </source>
</reference>
<dbReference type="AlphaFoldDB" id="A0A5K7XMN5"/>
<dbReference type="Gene3D" id="2.60.120.200">
    <property type="match status" value="1"/>
</dbReference>
<accession>A0A5K7XMN5</accession>
<dbReference type="KEGG" id="lpav:PLANPX_5525"/>
<dbReference type="PANTHER" id="PTHR30273:SF2">
    <property type="entry name" value="PROTEIN FECR"/>
    <property type="match status" value="1"/>
</dbReference>
<evidence type="ECO:0008006" key="4">
    <source>
        <dbReference type="Google" id="ProtNLM"/>
    </source>
</evidence>
<dbReference type="GO" id="GO:0016989">
    <property type="term" value="F:sigma factor antagonist activity"/>
    <property type="evidence" value="ECO:0007669"/>
    <property type="project" value="TreeGrafter"/>
</dbReference>
<dbReference type="PANTHER" id="PTHR30273">
    <property type="entry name" value="PERIPLASMIC SIGNAL SENSOR AND SIGMA FACTOR ACTIVATOR FECR-RELATED"/>
    <property type="match status" value="1"/>
</dbReference>
<dbReference type="InterPro" id="IPR013320">
    <property type="entry name" value="ConA-like_dom_sf"/>
</dbReference>
<dbReference type="Proteomes" id="UP000326837">
    <property type="component" value="Chromosome"/>
</dbReference>
<dbReference type="Pfam" id="PF13385">
    <property type="entry name" value="Laminin_G_3"/>
    <property type="match status" value="1"/>
</dbReference>
<evidence type="ECO:0000256" key="1">
    <source>
        <dbReference type="SAM" id="MobiDB-lite"/>
    </source>
</evidence>
<evidence type="ECO:0000313" key="3">
    <source>
        <dbReference type="Proteomes" id="UP000326837"/>
    </source>
</evidence>
<feature type="compositionally biased region" description="Basic and acidic residues" evidence="1">
    <location>
        <begin position="607"/>
        <end position="618"/>
    </location>
</feature>
<proteinExistence type="predicted"/>
<sequence length="632" mass="68313">MRDYAELLSAYFDDNLTVAEAEALRDWLRASRANMRTFVRASVIHSRLRDVMMQHDMRSLVFEGAFGDTIDPDHIASLLDEEEATSSRRAIEAEEQAERAAMAEARRAEQLDRKSLRIEEPRFPHLQVYAAVAAVAAVLLLAFNAFAPTASSTVEPVVAEAPVAGQLPVIATVVNAFDARLRRDDSSIAVGAELSSGPLVVERGVAELRFTSGVSIVVEGPTEIEVLTPDRAKLVNGRVVVRVPHEALGFTLHSAAASFIDLGTEFGVEVLESGRASIHVLDGEVAFVAGKGAKPSRTLQRGVAAELSIKGTAEDVAFDELKFVRRVPASAYELAVLKSRPLASWRLGNVQPNETLKCEGQLALDSIVNPGIFPVDNRERGLSPPAPAVVAQFEGDHDGIDVEEDKALGGVANLTYEAWVLPQAGVGPQRIFSTFDRPRSGMALGVVNGGWYQFGDDDLRLHFTVYGKYDCVSAAHLEPGKWVHVAATVDAAGTPLLYLNGSPAELRFRPLDVVEENNSQDMDPLDFLAQQDRQAKKAATPVEWLATRETPLGLATAGRARLGRNPSSANGDISPERWQGQLASVAVYDRVLKPEELSRHFAATKDTTTDHNNGRELADANASQPAPGKSTP</sequence>
<gene>
    <name evidence="2" type="ORF">PLANPX_5525</name>
</gene>
<dbReference type="InterPro" id="IPR012373">
    <property type="entry name" value="Ferrdict_sens_TM"/>
</dbReference>
<dbReference type="EMBL" id="AP021861">
    <property type="protein sequence ID" value="BBO35913.1"/>
    <property type="molecule type" value="Genomic_DNA"/>
</dbReference>
<organism evidence="2 3">
    <name type="scientific">Lacipirellula parvula</name>
    <dbReference type="NCBI Taxonomy" id="2650471"/>
    <lineage>
        <taxon>Bacteria</taxon>
        <taxon>Pseudomonadati</taxon>
        <taxon>Planctomycetota</taxon>
        <taxon>Planctomycetia</taxon>
        <taxon>Pirellulales</taxon>
        <taxon>Lacipirellulaceae</taxon>
        <taxon>Lacipirellula</taxon>
    </lineage>
</organism>
<feature type="region of interest" description="Disordered" evidence="1">
    <location>
        <begin position="599"/>
        <end position="632"/>
    </location>
</feature>
<dbReference type="SUPFAM" id="SSF49899">
    <property type="entry name" value="Concanavalin A-like lectins/glucanases"/>
    <property type="match status" value="1"/>
</dbReference>
<evidence type="ECO:0000313" key="2">
    <source>
        <dbReference type="EMBL" id="BBO35913.1"/>
    </source>
</evidence>
<dbReference type="RefSeq" id="WP_152101185.1">
    <property type="nucleotide sequence ID" value="NZ_AP021861.1"/>
</dbReference>